<dbReference type="EMBL" id="MHVU01000010">
    <property type="protein sequence ID" value="OHA99359.1"/>
    <property type="molecule type" value="Genomic_DNA"/>
</dbReference>
<sequence length="156" mass="17546">MERGIVGAPVHRWWDIAKILNEWSASRTSAYNFITFSYECQRFVFETKNSSDCDAMDECRNGVPSSSLVKKPTFGNNSTPKPVCVSLPRFSLMGKIMPSIKLELSGQGQGDLVDLLFTRKTCGQKNFFGTTTAELDSSFSLWEKRKNHCLAQCPFV</sequence>
<protein>
    <submittedName>
        <fullName evidence="1">Uncharacterized protein</fullName>
    </submittedName>
</protein>
<reference evidence="1 2" key="1">
    <citation type="journal article" date="2016" name="Nat. Commun.">
        <title>Thousands of microbial genomes shed light on interconnected biogeochemical processes in an aquifer system.</title>
        <authorList>
            <person name="Anantharaman K."/>
            <person name="Brown C.T."/>
            <person name="Hug L.A."/>
            <person name="Sharon I."/>
            <person name="Castelle C.J."/>
            <person name="Probst A.J."/>
            <person name="Thomas B.C."/>
            <person name="Singh A."/>
            <person name="Wilkins M.J."/>
            <person name="Karaoz U."/>
            <person name="Brodie E.L."/>
            <person name="Williams K.H."/>
            <person name="Hubbard S.S."/>
            <person name="Banfield J.F."/>
        </authorList>
    </citation>
    <scope>NUCLEOTIDE SEQUENCE [LARGE SCALE GENOMIC DNA]</scope>
</reference>
<evidence type="ECO:0000313" key="1">
    <source>
        <dbReference type="EMBL" id="OHA99359.1"/>
    </source>
</evidence>
<dbReference type="Proteomes" id="UP000178530">
    <property type="component" value="Unassembled WGS sequence"/>
</dbReference>
<proteinExistence type="predicted"/>
<accession>A0A1G2TRT7</accession>
<comment type="caution">
    <text evidence="1">The sequence shown here is derived from an EMBL/GenBank/DDBJ whole genome shotgun (WGS) entry which is preliminary data.</text>
</comment>
<dbReference type="AlphaFoldDB" id="A0A1G2TRT7"/>
<name>A0A1G2TRT7_9BACT</name>
<gene>
    <name evidence="1" type="ORF">A3E32_02760</name>
</gene>
<organism evidence="1 2">
    <name type="scientific">Candidatus Zambryskibacteria bacterium RIFCSPHIGHO2_12_FULL_38_37</name>
    <dbReference type="NCBI Taxonomy" id="1802751"/>
    <lineage>
        <taxon>Bacteria</taxon>
        <taxon>Candidatus Zambryskiibacteriota</taxon>
    </lineage>
</organism>
<evidence type="ECO:0000313" key="2">
    <source>
        <dbReference type="Proteomes" id="UP000178530"/>
    </source>
</evidence>